<dbReference type="Proteomes" id="UP000027138">
    <property type="component" value="Unassembled WGS sequence"/>
</dbReference>
<dbReference type="STRING" id="180498.A0A067LEQ9"/>
<gene>
    <name evidence="9" type="ORF">JCGZ_24081</name>
</gene>
<dbReference type="PANTHER" id="PTHR33059:SF76">
    <property type="entry name" value="FCS-LIKE ZINC FINGER 7"/>
    <property type="match status" value="1"/>
</dbReference>
<dbReference type="AlphaFoldDB" id="A0A067LEQ9"/>
<feature type="compositionally biased region" description="Low complexity" evidence="7">
    <location>
        <begin position="174"/>
        <end position="184"/>
    </location>
</feature>
<feature type="compositionally biased region" description="Basic and acidic residues" evidence="7">
    <location>
        <begin position="152"/>
        <end position="169"/>
    </location>
</feature>
<feature type="domain" description="FLZ-type" evidence="8">
    <location>
        <begin position="111"/>
        <end position="157"/>
    </location>
</feature>
<evidence type="ECO:0000313" key="9">
    <source>
        <dbReference type="EMBL" id="KDP46872.1"/>
    </source>
</evidence>
<proteinExistence type="inferred from homology"/>
<dbReference type="GO" id="GO:0005737">
    <property type="term" value="C:cytoplasm"/>
    <property type="evidence" value="ECO:0007669"/>
    <property type="project" value="UniProtKB-SubCell"/>
</dbReference>
<dbReference type="PANTHER" id="PTHR33059">
    <property type="entry name" value="FCS-LIKE ZINC FINGER 5"/>
    <property type="match status" value="1"/>
</dbReference>
<feature type="region of interest" description="Disordered" evidence="7">
    <location>
        <begin position="152"/>
        <end position="191"/>
    </location>
</feature>
<evidence type="ECO:0000256" key="5">
    <source>
        <dbReference type="ARBA" id="ARBA00022771"/>
    </source>
</evidence>
<feature type="region of interest" description="Disordered" evidence="7">
    <location>
        <begin position="1"/>
        <end position="49"/>
    </location>
</feature>
<dbReference type="InterPro" id="IPR007650">
    <property type="entry name" value="Zf-FLZ_dom"/>
</dbReference>
<feature type="zinc finger region" description="FLZ-type" evidence="6">
    <location>
        <begin position="111"/>
        <end position="157"/>
    </location>
</feature>
<accession>A0A067LEQ9</accession>
<sequence>MLLGKRPRPHIRRTTSMTGIAVDLPNMDPTEPSDHNKNNNNQNHQMIGDPPHALPIPVVVEVLEEVTSPNYYYNNNDMNGLYDGDHRFLTTMVSPRNNQRRSSGDFLETAHFLRTCGLCKRRLVPGRDIYMYRYRGDTAFCSLECREKQMKHDERRERCSRVQKEDHHVPPPSSSTKASASSSKNETMAIA</sequence>
<dbReference type="GO" id="GO:0008270">
    <property type="term" value="F:zinc ion binding"/>
    <property type="evidence" value="ECO:0007669"/>
    <property type="project" value="UniProtKB-KW"/>
</dbReference>
<dbReference type="Pfam" id="PF04570">
    <property type="entry name" value="zf-FLZ"/>
    <property type="match status" value="1"/>
</dbReference>
<evidence type="ECO:0000256" key="2">
    <source>
        <dbReference type="ARBA" id="ARBA00009374"/>
    </source>
</evidence>
<keyword evidence="3" id="KW-0963">Cytoplasm</keyword>
<feature type="compositionally biased region" description="Basic residues" evidence="7">
    <location>
        <begin position="1"/>
        <end position="13"/>
    </location>
</feature>
<evidence type="ECO:0000256" key="1">
    <source>
        <dbReference type="ARBA" id="ARBA00004496"/>
    </source>
</evidence>
<evidence type="ECO:0000256" key="7">
    <source>
        <dbReference type="SAM" id="MobiDB-lite"/>
    </source>
</evidence>
<keyword evidence="5" id="KW-0863">Zinc-finger</keyword>
<protein>
    <recommendedName>
        <fullName evidence="8">FLZ-type domain-containing protein</fullName>
    </recommendedName>
</protein>
<keyword evidence="5" id="KW-0862">Zinc</keyword>
<keyword evidence="4" id="KW-0479">Metal-binding</keyword>
<evidence type="ECO:0000256" key="6">
    <source>
        <dbReference type="PROSITE-ProRule" id="PRU01131"/>
    </source>
</evidence>
<evidence type="ECO:0000313" key="10">
    <source>
        <dbReference type="Proteomes" id="UP000027138"/>
    </source>
</evidence>
<name>A0A067LEQ9_JATCU</name>
<comment type="subcellular location">
    <subcellularLocation>
        <location evidence="1">Cytoplasm</location>
    </subcellularLocation>
</comment>
<dbReference type="OrthoDB" id="1925036at2759"/>
<keyword evidence="10" id="KW-1185">Reference proteome</keyword>
<evidence type="ECO:0000256" key="3">
    <source>
        <dbReference type="ARBA" id="ARBA00022490"/>
    </source>
</evidence>
<comment type="similarity">
    <text evidence="2">Belongs to the FLZ family.</text>
</comment>
<organism evidence="9 10">
    <name type="scientific">Jatropha curcas</name>
    <name type="common">Barbados nut</name>
    <dbReference type="NCBI Taxonomy" id="180498"/>
    <lineage>
        <taxon>Eukaryota</taxon>
        <taxon>Viridiplantae</taxon>
        <taxon>Streptophyta</taxon>
        <taxon>Embryophyta</taxon>
        <taxon>Tracheophyta</taxon>
        <taxon>Spermatophyta</taxon>
        <taxon>Magnoliopsida</taxon>
        <taxon>eudicotyledons</taxon>
        <taxon>Gunneridae</taxon>
        <taxon>Pentapetalae</taxon>
        <taxon>rosids</taxon>
        <taxon>fabids</taxon>
        <taxon>Malpighiales</taxon>
        <taxon>Euphorbiaceae</taxon>
        <taxon>Crotonoideae</taxon>
        <taxon>Jatropheae</taxon>
        <taxon>Jatropha</taxon>
    </lineage>
</organism>
<evidence type="ECO:0000259" key="8">
    <source>
        <dbReference type="PROSITE" id="PS51795"/>
    </source>
</evidence>
<dbReference type="PROSITE" id="PS51795">
    <property type="entry name" value="ZF_FLZ"/>
    <property type="match status" value="1"/>
</dbReference>
<evidence type="ECO:0000256" key="4">
    <source>
        <dbReference type="ARBA" id="ARBA00022723"/>
    </source>
</evidence>
<dbReference type="EMBL" id="KK914206">
    <property type="protein sequence ID" value="KDP46872.1"/>
    <property type="molecule type" value="Genomic_DNA"/>
</dbReference>
<reference evidence="9 10" key="1">
    <citation type="journal article" date="2014" name="PLoS ONE">
        <title>Global Analysis of Gene Expression Profiles in Physic Nut (Jatropha curcas L.) Seedlings Exposed to Salt Stress.</title>
        <authorList>
            <person name="Zhang L."/>
            <person name="Zhang C."/>
            <person name="Wu P."/>
            <person name="Chen Y."/>
            <person name="Li M."/>
            <person name="Jiang H."/>
            <person name="Wu G."/>
        </authorList>
    </citation>
    <scope>NUCLEOTIDE SEQUENCE [LARGE SCALE GENOMIC DNA]</scope>
    <source>
        <strain evidence="10">cv. GZQX0401</strain>
        <tissue evidence="9">Young leaves</tissue>
    </source>
</reference>